<keyword evidence="9 17" id="KW-1133">Transmembrane helix</keyword>
<proteinExistence type="inferred from homology"/>
<dbReference type="Gene3D" id="1.20.120.1760">
    <property type="match status" value="1"/>
</dbReference>
<evidence type="ECO:0000256" key="6">
    <source>
        <dbReference type="ARBA" id="ARBA00022516"/>
    </source>
</evidence>
<accession>A0AAJ6UC90</accession>
<dbReference type="Proteomes" id="UP000694918">
    <property type="component" value="Unplaced"/>
</dbReference>
<evidence type="ECO:0000256" key="2">
    <source>
        <dbReference type="ARBA" id="ARBA00004141"/>
    </source>
</evidence>
<evidence type="ECO:0000256" key="16">
    <source>
        <dbReference type="SAM" id="MobiDB-lite"/>
    </source>
</evidence>
<dbReference type="PROSITE" id="PS00379">
    <property type="entry name" value="CDP_ALCOHOL_P_TRANSF"/>
    <property type="match status" value="1"/>
</dbReference>
<dbReference type="RefSeq" id="XP_011027060.1">
    <property type="nucleotide sequence ID" value="XM_011028758.1"/>
</dbReference>
<protein>
    <recommendedName>
        <fullName evidence="5">CDP-diacylglycerol--glycerol-3-phosphate 1-phosphatidyltransferase</fullName>
        <ecNumber evidence="5">2.7.8.5</ecNumber>
    </recommendedName>
</protein>
<evidence type="ECO:0000256" key="14">
    <source>
        <dbReference type="ARBA" id="ARBA00048586"/>
    </source>
</evidence>
<dbReference type="InterPro" id="IPR043130">
    <property type="entry name" value="CDP-OH_PTrfase_TM_dom"/>
</dbReference>
<feature type="compositionally biased region" description="Low complexity" evidence="16">
    <location>
        <begin position="99"/>
        <end position="110"/>
    </location>
</feature>
<evidence type="ECO:0000256" key="8">
    <source>
        <dbReference type="ARBA" id="ARBA00022692"/>
    </source>
</evidence>
<keyword evidence="18" id="KW-1185">Reference proteome</keyword>
<dbReference type="EC" id="2.7.8.5" evidence="5"/>
<dbReference type="NCBIfam" id="TIGR00560">
    <property type="entry name" value="pgsA"/>
    <property type="match status" value="1"/>
</dbReference>
<evidence type="ECO:0000256" key="4">
    <source>
        <dbReference type="ARBA" id="ARBA00010441"/>
    </source>
</evidence>
<comment type="subcellular location">
    <subcellularLocation>
        <location evidence="2">Membrane</location>
        <topology evidence="2">Multi-pass membrane protein</topology>
    </subcellularLocation>
</comment>
<name>A0AAJ6UC90_POPEU</name>
<evidence type="ECO:0000256" key="7">
    <source>
        <dbReference type="ARBA" id="ARBA00022679"/>
    </source>
</evidence>
<dbReference type="InterPro" id="IPR050324">
    <property type="entry name" value="CDP-alcohol_PTase-I"/>
</dbReference>
<feature type="transmembrane region" description="Helical" evidence="17">
    <location>
        <begin position="20"/>
        <end position="41"/>
    </location>
</feature>
<dbReference type="FunFam" id="1.20.120.1760:FF:000008">
    <property type="entry name" value="CDP-diacylglycerol--glycerol-3-phosphate 3-phosphatidyltransferase 2"/>
    <property type="match status" value="1"/>
</dbReference>
<keyword evidence="11 17" id="KW-0472">Membrane</keyword>
<dbReference type="InterPro" id="IPR000462">
    <property type="entry name" value="CDP-OH_P_trans"/>
</dbReference>
<evidence type="ECO:0000256" key="1">
    <source>
        <dbReference type="ARBA" id="ARBA00001936"/>
    </source>
</evidence>
<keyword evidence="7 15" id="KW-0808">Transferase</keyword>
<evidence type="ECO:0000256" key="3">
    <source>
        <dbReference type="ARBA" id="ARBA00005042"/>
    </source>
</evidence>
<sequence length="364" mass="39759">MPSSLKLGTAVSLLHHKEIAHTVTISSAINLTTFLTPYSLYLPINSNKSWRTLTTCAHLPSNKNNNKSTPCYYHYNTASNNNRSNKNSLGFTFRGSLSLPSRNSSSSTRFSRPDSPPLASSPESGFMSDMGSENKIDDVGWYNHDSQDQPLSASPSMQIHNQQQQHSKFLTLPTVLTLGRVAAVPLLVATFYADSWWGRTATTSIFIVAAITDWLDGYLARKMKLGTAFGAFLDPVADKLMVAAALILLCSRPLEDAMSGELPWLFTVPTTAIIGREITMSAVREWAASRNSKLLEAVAVNNLGKWKTATQMISLTILLAARDSSLEGPGILVPSGVILLYISAGLSVWSLAVYMSKIWKVLLK</sequence>
<dbReference type="GO" id="GO:0016020">
    <property type="term" value="C:membrane"/>
    <property type="evidence" value="ECO:0007669"/>
    <property type="project" value="UniProtKB-SubCell"/>
</dbReference>
<dbReference type="AlphaFoldDB" id="A0AAJ6UC90"/>
<dbReference type="GO" id="GO:0030145">
    <property type="term" value="F:manganese ion binding"/>
    <property type="evidence" value="ECO:0007669"/>
    <property type="project" value="UniProtKB-ARBA"/>
</dbReference>
<evidence type="ECO:0000313" key="19">
    <source>
        <dbReference type="RefSeq" id="XP_011027060.1"/>
    </source>
</evidence>
<reference evidence="19" key="1">
    <citation type="submission" date="2025-08" db="UniProtKB">
        <authorList>
            <consortium name="RefSeq"/>
        </authorList>
    </citation>
    <scope>IDENTIFICATION</scope>
</reference>
<dbReference type="PANTHER" id="PTHR14269:SF62">
    <property type="entry name" value="CDP-DIACYLGLYCEROL--GLYCEROL-3-PHOSPHATE 3-PHOSPHATIDYLTRANSFERASE 1, CHLOROPLASTIC"/>
    <property type="match status" value="1"/>
</dbReference>
<evidence type="ECO:0000256" key="9">
    <source>
        <dbReference type="ARBA" id="ARBA00022989"/>
    </source>
</evidence>
<comment type="catalytic activity">
    <reaction evidence="14">
        <text>a CDP-1,2-diacyl-sn-glycerol + sn-glycerol 3-phosphate = a 1,2-diacyl-sn-glycero-3-phospho-(1'-sn-glycero-3'-phosphate) + CMP + H(+)</text>
        <dbReference type="Rhea" id="RHEA:12593"/>
        <dbReference type="ChEBI" id="CHEBI:15378"/>
        <dbReference type="ChEBI" id="CHEBI:57597"/>
        <dbReference type="ChEBI" id="CHEBI:58332"/>
        <dbReference type="ChEBI" id="CHEBI:60110"/>
        <dbReference type="ChEBI" id="CHEBI:60377"/>
        <dbReference type="EC" id="2.7.8.5"/>
    </reaction>
</comment>
<feature type="transmembrane region" description="Helical" evidence="17">
    <location>
        <begin position="169"/>
        <end position="190"/>
    </location>
</feature>
<evidence type="ECO:0000256" key="10">
    <source>
        <dbReference type="ARBA" id="ARBA00023098"/>
    </source>
</evidence>
<keyword evidence="12" id="KW-0594">Phospholipid biosynthesis</keyword>
<feature type="region of interest" description="Disordered" evidence="16">
    <location>
        <begin position="99"/>
        <end position="129"/>
    </location>
</feature>
<keyword evidence="13" id="KW-1208">Phospholipid metabolism</keyword>
<dbReference type="GO" id="GO:0045995">
    <property type="term" value="P:regulation of embryonic development"/>
    <property type="evidence" value="ECO:0007669"/>
    <property type="project" value="UniProtKB-ARBA"/>
</dbReference>
<evidence type="ECO:0000256" key="12">
    <source>
        <dbReference type="ARBA" id="ARBA00023209"/>
    </source>
</evidence>
<feature type="transmembrane region" description="Helical" evidence="17">
    <location>
        <begin position="331"/>
        <end position="354"/>
    </location>
</feature>
<evidence type="ECO:0000256" key="17">
    <source>
        <dbReference type="SAM" id="Phobius"/>
    </source>
</evidence>
<dbReference type="GO" id="GO:0009941">
    <property type="term" value="C:chloroplast envelope"/>
    <property type="evidence" value="ECO:0007669"/>
    <property type="project" value="TreeGrafter"/>
</dbReference>
<keyword evidence="8 17" id="KW-0812">Transmembrane</keyword>
<comment type="similarity">
    <text evidence="4 15">Belongs to the CDP-alcohol phosphatidyltransferase class-I family.</text>
</comment>
<dbReference type="GO" id="GO:0008444">
    <property type="term" value="F:CDP-diacylglycerol-glycerol-3-phosphate 3-phosphatidyltransferase activity"/>
    <property type="evidence" value="ECO:0007669"/>
    <property type="project" value="UniProtKB-EC"/>
</dbReference>
<dbReference type="InterPro" id="IPR048254">
    <property type="entry name" value="CDP_ALCOHOL_P_TRANSF_CS"/>
</dbReference>
<feature type="transmembrane region" description="Helical" evidence="17">
    <location>
        <begin position="196"/>
        <end position="215"/>
    </location>
</feature>
<evidence type="ECO:0000256" key="11">
    <source>
        <dbReference type="ARBA" id="ARBA00023136"/>
    </source>
</evidence>
<keyword evidence="6" id="KW-0444">Lipid biosynthesis</keyword>
<dbReference type="KEGG" id="peu:105127448"/>
<keyword evidence="10" id="KW-0443">Lipid metabolism</keyword>
<organism evidence="18 19">
    <name type="scientific">Populus euphratica</name>
    <name type="common">Euphrates poplar</name>
    <dbReference type="NCBI Taxonomy" id="75702"/>
    <lineage>
        <taxon>Eukaryota</taxon>
        <taxon>Viridiplantae</taxon>
        <taxon>Streptophyta</taxon>
        <taxon>Embryophyta</taxon>
        <taxon>Tracheophyta</taxon>
        <taxon>Spermatophyta</taxon>
        <taxon>Magnoliopsida</taxon>
        <taxon>eudicotyledons</taxon>
        <taxon>Gunneridae</taxon>
        <taxon>Pentapetalae</taxon>
        <taxon>rosids</taxon>
        <taxon>fabids</taxon>
        <taxon>Malpighiales</taxon>
        <taxon>Salicaceae</taxon>
        <taxon>Saliceae</taxon>
        <taxon>Populus</taxon>
    </lineage>
</organism>
<dbReference type="PANTHER" id="PTHR14269">
    <property type="entry name" value="CDP-DIACYLGLYCEROL--GLYCEROL-3-PHOSPHATE 3-PHOSPHATIDYLTRANSFERASE-RELATED"/>
    <property type="match status" value="1"/>
</dbReference>
<gene>
    <name evidence="19" type="primary">LOC105127448</name>
</gene>
<dbReference type="Pfam" id="PF01066">
    <property type="entry name" value="CDP-OH_P_transf"/>
    <property type="match status" value="1"/>
</dbReference>
<evidence type="ECO:0000256" key="13">
    <source>
        <dbReference type="ARBA" id="ARBA00023264"/>
    </source>
</evidence>
<dbReference type="GO" id="GO:0006655">
    <property type="term" value="P:phosphatidylglycerol biosynthetic process"/>
    <property type="evidence" value="ECO:0007669"/>
    <property type="project" value="UniProtKB-ARBA"/>
</dbReference>
<evidence type="ECO:0000256" key="5">
    <source>
        <dbReference type="ARBA" id="ARBA00013170"/>
    </source>
</evidence>
<evidence type="ECO:0000256" key="15">
    <source>
        <dbReference type="RuleBase" id="RU003750"/>
    </source>
</evidence>
<comment type="cofactor">
    <cofactor evidence="1">
        <name>Mn(2+)</name>
        <dbReference type="ChEBI" id="CHEBI:29035"/>
    </cofactor>
</comment>
<dbReference type="InterPro" id="IPR004570">
    <property type="entry name" value="Phosphatidylglycerol_P_synth"/>
</dbReference>
<evidence type="ECO:0000313" key="18">
    <source>
        <dbReference type="Proteomes" id="UP000694918"/>
    </source>
</evidence>
<comment type="pathway">
    <text evidence="3">Phospholipid metabolism; phosphatidylglycerol biosynthesis; phosphatidylglycerol from CDP-diacylglycerol: step 1/2.</text>
</comment>
<dbReference type="GeneID" id="105127448"/>